<comment type="caution">
    <text evidence="4">The sequence shown here is derived from an EMBL/GenBank/DDBJ whole genome shotgun (WGS) entry which is preliminary data.</text>
</comment>
<keyword evidence="1" id="KW-0175">Coiled coil</keyword>
<dbReference type="OrthoDB" id="5678824at2"/>
<feature type="region of interest" description="Disordered" evidence="2">
    <location>
        <begin position="102"/>
        <end position="126"/>
    </location>
</feature>
<protein>
    <submittedName>
        <fullName evidence="4">Chemotaxis protein</fullName>
    </submittedName>
</protein>
<sequence length="126" mass="14697">MFNFLSSKEKWLLLGGPILLVLIILFQGWQANHWHAEMVKEEQLKAKWQASYMALNEHVQQFAEQQKQLTQAVNELKHQQTQQTQDLKNALKQHKTWADSRIPDDVRSVLNRPASHQTTNTLPSNK</sequence>
<evidence type="ECO:0000256" key="3">
    <source>
        <dbReference type="SAM" id="Phobius"/>
    </source>
</evidence>
<reference evidence="4 5" key="1">
    <citation type="submission" date="2016-10" db="EMBL/GenBank/DDBJ databases">
        <title>Rodentibacter gen. nov. and new species.</title>
        <authorList>
            <person name="Christensen H."/>
        </authorList>
    </citation>
    <scope>NUCLEOTIDE SEQUENCE [LARGE SCALE GENOMIC DNA]</scope>
    <source>
        <strain evidence="4 5">Ppn158</strain>
    </source>
</reference>
<dbReference type="RefSeq" id="WP_077552183.1">
    <property type="nucleotide sequence ID" value="NZ_MLAI01000009.1"/>
</dbReference>
<evidence type="ECO:0000313" key="4">
    <source>
        <dbReference type="EMBL" id="OOF87345.1"/>
    </source>
</evidence>
<keyword evidence="3" id="KW-1133">Transmembrane helix</keyword>
<feature type="compositionally biased region" description="Polar residues" evidence="2">
    <location>
        <begin position="114"/>
        <end position="126"/>
    </location>
</feature>
<organism evidence="4 5">
    <name type="scientific">Rodentibacter ratti</name>
    <dbReference type="NCBI Taxonomy" id="1906745"/>
    <lineage>
        <taxon>Bacteria</taxon>
        <taxon>Pseudomonadati</taxon>
        <taxon>Pseudomonadota</taxon>
        <taxon>Gammaproteobacteria</taxon>
        <taxon>Pasteurellales</taxon>
        <taxon>Pasteurellaceae</taxon>
        <taxon>Rodentibacter</taxon>
    </lineage>
</organism>
<feature type="transmembrane region" description="Helical" evidence="3">
    <location>
        <begin position="12"/>
        <end position="29"/>
    </location>
</feature>
<evidence type="ECO:0000313" key="5">
    <source>
        <dbReference type="Proteomes" id="UP000189353"/>
    </source>
</evidence>
<gene>
    <name evidence="4" type="ORF">BKG88_01105</name>
</gene>
<keyword evidence="3" id="KW-0812">Transmembrane</keyword>
<dbReference type="Proteomes" id="UP000189353">
    <property type="component" value="Unassembled WGS sequence"/>
</dbReference>
<proteinExistence type="predicted"/>
<keyword evidence="3" id="KW-0472">Membrane</keyword>
<evidence type="ECO:0000256" key="1">
    <source>
        <dbReference type="SAM" id="Coils"/>
    </source>
</evidence>
<dbReference type="EMBL" id="MLAI01000009">
    <property type="protein sequence ID" value="OOF87345.1"/>
    <property type="molecule type" value="Genomic_DNA"/>
</dbReference>
<dbReference type="AlphaFoldDB" id="A0A1V3LBA3"/>
<accession>A0A1V3LBA3</accession>
<feature type="coiled-coil region" evidence="1">
    <location>
        <begin position="55"/>
        <end position="93"/>
    </location>
</feature>
<name>A0A1V3LBA3_9PAST</name>
<evidence type="ECO:0000256" key="2">
    <source>
        <dbReference type="SAM" id="MobiDB-lite"/>
    </source>
</evidence>